<reference evidence="1 2" key="1">
    <citation type="submission" date="2024-09" db="EMBL/GenBank/DDBJ databases">
        <title>Paenibacillus zeirhizospherea sp. nov., isolated from surface of the maize (Zea mays) roots in a horticulture field, Hungary.</title>
        <authorList>
            <person name="Marton D."/>
            <person name="Farkas M."/>
            <person name="Bedics A."/>
            <person name="Toth E."/>
            <person name="Tancsics A."/>
            <person name="Boka K."/>
            <person name="Maroti G."/>
            <person name="Kriszt B."/>
            <person name="Cserhati M."/>
        </authorList>
    </citation>
    <scope>NUCLEOTIDE SEQUENCE [LARGE SCALE GENOMIC DNA]</scope>
    <source>
        <strain evidence="1 2">KCTC 33519</strain>
    </source>
</reference>
<name>A0ABV5AVD2_9BACL</name>
<sequence>MEPVSQGLERPAADQQAILAKAPVVIFRPLKFQVSAGICICREGPGILRQAMFDAETALSYRRYEGYG</sequence>
<dbReference type="Proteomes" id="UP001580346">
    <property type="component" value="Unassembled WGS sequence"/>
</dbReference>
<accession>A0ABV5AVD2</accession>
<evidence type="ECO:0000313" key="1">
    <source>
        <dbReference type="EMBL" id="MFB5268177.1"/>
    </source>
</evidence>
<organism evidence="1 2">
    <name type="scientific">Paenibacillus enshidis</name>
    <dbReference type="NCBI Taxonomy" id="1458439"/>
    <lineage>
        <taxon>Bacteria</taxon>
        <taxon>Bacillati</taxon>
        <taxon>Bacillota</taxon>
        <taxon>Bacilli</taxon>
        <taxon>Bacillales</taxon>
        <taxon>Paenibacillaceae</taxon>
        <taxon>Paenibacillus</taxon>
    </lineage>
</organism>
<protein>
    <submittedName>
        <fullName evidence="1">Uncharacterized protein</fullName>
    </submittedName>
</protein>
<evidence type="ECO:0000313" key="2">
    <source>
        <dbReference type="Proteomes" id="UP001580346"/>
    </source>
</evidence>
<dbReference type="EMBL" id="JBHHMI010000013">
    <property type="protein sequence ID" value="MFB5268177.1"/>
    <property type="molecule type" value="Genomic_DNA"/>
</dbReference>
<keyword evidence="2" id="KW-1185">Reference proteome</keyword>
<proteinExistence type="predicted"/>
<gene>
    <name evidence="1" type="ORF">ACE41H_15525</name>
</gene>
<dbReference type="RefSeq" id="WP_375356331.1">
    <property type="nucleotide sequence ID" value="NZ_JBHHMI010000013.1"/>
</dbReference>
<comment type="caution">
    <text evidence="1">The sequence shown here is derived from an EMBL/GenBank/DDBJ whole genome shotgun (WGS) entry which is preliminary data.</text>
</comment>